<protein>
    <submittedName>
        <fullName evidence="3">Uncharacterized protein</fullName>
    </submittedName>
</protein>
<dbReference type="SUPFAM" id="SSF53756">
    <property type="entry name" value="UDP-Glycosyltransferase/glycogen phosphorylase"/>
    <property type="match status" value="1"/>
</dbReference>
<keyword evidence="4" id="KW-1185">Reference proteome</keyword>
<gene>
    <name evidence="3" type="ORF">MYCIT1_LOCUS7961</name>
</gene>
<sequence length="535" mass="58894">SNFTPSTRAMPSRHILTFLAPAWGHALPYIHLTTRMLASDPELVITIVQHKSFVGRMLKELESCSYDVCRLKIEGVGDADLQSSPENIKTCVGQLAAGWLEILASAVGVGSDWPRPQTLHVRKLFILYQEAELPEQMDLGGGGLVIKESKALLGPRGKVLLWCSTGLAACMDYFAPFDYAKIAHEIYIDESRRGGRTMEDIIGDLIQVVWAGNGSDKLDGRIFEIFGGMKIYDHERTAQGAGPPRDFALVMVSAQELARLCDGFFCPTSNPLESSVIPLAREYYKQRGQELFLVGPQMHDDEWEAPSAGPGPKDERMKTFLDDARKTHGPKSVLYISFGSFFFPAQTPQLLEALVDVLLNLDTVIPFVFVLGSAMASLPEVTIDRIHASGRGLVCAHWVDQKAVLKGGAIGWFLTHGGYNSLTEGLSQGIPLIFWPIGADQALNAAVYTTGPCPVGIELFQIRSGTQLGPSLRPEAPKITGTVEDAKTEFEQAFRDLKGPRGELLRQNATRIAELWREERVNGEPVKEIARLTRF</sequence>
<evidence type="ECO:0000313" key="3">
    <source>
        <dbReference type="EMBL" id="CAK5266282.1"/>
    </source>
</evidence>
<dbReference type="InterPro" id="IPR002213">
    <property type="entry name" value="UDP_glucos_trans"/>
</dbReference>
<feature type="non-terminal residue" evidence="3">
    <location>
        <position position="1"/>
    </location>
</feature>
<keyword evidence="2" id="KW-0808">Transferase</keyword>
<dbReference type="PANTHER" id="PTHR48047:SF215">
    <property type="entry name" value="GLYCOSYLTRANSFERASE"/>
    <property type="match status" value="1"/>
</dbReference>
<comment type="similarity">
    <text evidence="1">Belongs to the UDP-glycosyltransferase family.</text>
</comment>
<evidence type="ECO:0000313" key="4">
    <source>
        <dbReference type="Proteomes" id="UP001295794"/>
    </source>
</evidence>
<proteinExistence type="inferred from homology"/>
<dbReference type="Pfam" id="PF00201">
    <property type="entry name" value="UDPGT"/>
    <property type="match status" value="1"/>
</dbReference>
<organism evidence="3 4">
    <name type="scientific">Mycena citricolor</name>
    <dbReference type="NCBI Taxonomy" id="2018698"/>
    <lineage>
        <taxon>Eukaryota</taxon>
        <taxon>Fungi</taxon>
        <taxon>Dikarya</taxon>
        <taxon>Basidiomycota</taxon>
        <taxon>Agaricomycotina</taxon>
        <taxon>Agaricomycetes</taxon>
        <taxon>Agaricomycetidae</taxon>
        <taxon>Agaricales</taxon>
        <taxon>Marasmiineae</taxon>
        <taxon>Mycenaceae</taxon>
        <taxon>Mycena</taxon>
    </lineage>
</organism>
<dbReference type="EMBL" id="CAVNYO010000108">
    <property type="protein sequence ID" value="CAK5266282.1"/>
    <property type="molecule type" value="Genomic_DNA"/>
</dbReference>
<dbReference type="PANTHER" id="PTHR48047">
    <property type="entry name" value="GLYCOSYLTRANSFERASE"/>
    <property type="match status" value="1"/>
</dbReference>
<comment type="caution">
    <text evidence="3">The sequence shown here is derived from an EMBL/GenBank/DDBJ whole genome shotgun (WGS) entry which is preliminary data.</text>
</comment>
<dbReference type="Gene3D" id="3.40.50.2000">
    <property type="entry name" value="Glycogen Phosphorylase B"/>
    <property type="match status" value="1"/>
</dbReference>
<evidence type="ECO:0000256" key="1">
    <source>
        <dbReference type="ARBA" id="ARBA00009995"/>
    </source>
</evidence>
<dbReference type="GO" id="GO:0035251">
    <property type="term" value="F:UDP-glucosyltransferase activity"/>
    <property type="evidence" value="ECO:0007669"/>
    <property type="project" value="TreeGrafter"/>
</dbReference>
<evidence type="ECO:0000256" key="2">
    <source>
        <dbReference type="ARBA" id="ARBA00022679"/>
    </source>
</evidence>
<dbReference type="Proteomes" id="UP001295794">
    <property type="component" value="Unassembled WGS sequence"/>
</dbReference>
<name>A0AAD2H253_9AGAR</name>
<reference evidence="3" key="1">
    <citation type="submission" date="2023-11" db="EMBL/GenBank/DDBJ databases">
        <authorList>
            <person name="De Vega J J."/>
            <person name="De Vega J J."/>
        </authorList>
    </citation>
    <scope>NUCLEOTIDE SEQUENCE</scope>
</reference>
<dbReference type="AlphaFoldDB" id="A0AAD2H253"/>
<accession>A0AAD2H253</accession>